<dbReference type="Proteomes" id="UP000006911">
    <property type="component" value="Unassembled WGS sequence"/>
</dbReference>
<evidence type="ECO:0000256" key="6">
    <source>
        <dbReference type="SAM" id="MobiDB-lite"/>
    </source>
</evidence>
<dbReference type="OMA" id="FYTRYEF"/>
<feature type="transmembrane region" description="Helical" evidence="7">
    <location>
        <begin position="430"/>
        <end position="449"/>
    </location>
</feature>
<protein>
    <submittedName>
        <fullName evidence="8">(Perigord truffle) hypothetical protein</fullName>
    </submittedName>
</protein>
<feature type="transmembrane region" description="Helical" evidence="7">
    <location>
        <begin position="397"/>
        <end position="418"/>
    </location>
</feature>
<organism evidence="8 9">
    <name type="scientific">Tuber melanosporum (strain Mel28)</name>
    <name type="common">Perigord black truffle</name>
    <dbReference type="NCBI Taxonomy" id="656061"/>
    <lineage>
        <taxon>Eukaryota</taxon>
        <taxon>Fungi</taxon>
        <taxon>Dikarya</taxon>
        <taxon>Ascomycota</taxon>
        <taxon>Pezizomycotina</taxon>
        <taxon>Pezizomycetes</taxon>
        <taxon>Pezizales</taxon>
        <taxon>Tuberaceae</taxon>
        <taxon>Tuber</taxon>
    </lineage>
</organism>
<gene>
    <name evidence="8" type="ORF">GSTUM_00004138001</name>
</gene>
<feature type="transmembrane region" description="Helical" evidence="7">
    <location>
        <begin position="337"/>
        <end position="358"/>
    </location>
</feature>
<feature type="compositionally biased region" description="Acidic residues" evidence="6">
    <location>
        <begin position="250"/>
        <end position="266"/>
    </location>
</feature>
<evidence type="ECO:0000256" key="4">
    <source>
        <dbReference type="ARBA" id="ARBA00022989"/>
    </source>
</evidence>
<feature type="transmembrane region" description="Helical" evidence="7">
    <location>
        <begin position="107"/>
        <end position="133"/>
    </location>
</feature>
<evidence type="ECO:0000313" key="9">
    <source>
        <dbReference type="Proteomes" id="UP000006911"/>
    </source>
</evidence>
<dbReference type="Gene3D" id="1.20.1250.20">
    <property type="entry name" value="MFS general substrate transporter like domains"/>
    <property type="match status" value="2"/>
</dbReference>
<sequence length="499" mass="55098">MQALTLTIKRRTDIYLLPFLSLIFLLNSLDRSNVGNAETAGFTRHAGLAPEDLNDAVSAFFVAFVLLQPVGAALGKRVGVGRWVGGVMVGWGILTGLNAFVRSRSQLIGLRICIGALEAGFYPATVFYLSLFYTRYEFAQRLGMFYGQYAVAGAFGGLVSYFVFRLFPTEPEGDIRAPSTHEPEHEGWYSYQILFLLEAGLTIIAALTAFLWLPTGPKNAWWLKTSAERAWAEKRILIDRAQAENALEVEEEGEELLADNESDEEEAKQRRRRSLSTSKNGKIIGGEPGLNMQDITDAITDWRVWWLLICNITSSVPGIAFGVFLPLVVKGFGYSTLHANLLTIPPFLCGACSLWYTTYLSDRSRLRLKYILYGLTLSLFSLALLVLLPLTALTPRYVALCLLLSGTYIASPLTVAWLSNNMETPGKRAVVLGINGWGNVAGVLASWIFRPEWAPGYERSFGWTMGSVGIAWVGYALFWVAIRGGNGRRGRMGLALVGE</sequence>
<feature type="region of interest" description="Disordered" evidence="6">
    <location>
        <begin position="250"/>
        <end position="274"/>
    </location>
</feature>
<dbReference type="GO" id="GO:0022857">
    <property type="term" value="F:transmembrane transporter activity"/>
    <property type="evidence" value="ECO:0007669"/>
    <property type="project" value="InterPro"/>
</dbReference>
<dbReference type="HOGENOM" id="CLU_001265_0_1_1"/>
<dbReference type="InterPro" id="IPR011701">
    <property type="entry name" value="MFS"/>
</dbReference>
<reference evidence="8 9" key="1">
    <citation type="journal article" date="2010" name="Nature">
        <title>Perigord black truffle genome uncovers evolutionary origins and mechanisms of symbiosis.</title>
        <authorList>
            <person name="Martin F."/>
            <person name="Kohler A."/>
            <person name="Murat C."/>
            <person name="Balestrini R."/>
            <person name="Coutinho P.M."/>
            <person name="Jaillon O."/>
            <person name="Montanini B."/>
            <person name="Morin E."/>
            <person name="Noel B."/>
            <person name="Percudani R."/>
            <person name="Porcel B."/>
            <person name="Rubini A."/>
            <person name="Amicucci A."/>
            <person name="Amselem J."/>
            <person name="Anthouard V."/>
            <person name="Arcioni S."/>
            <person name="Artiguenave F."/>
            <person name="Aury J.M."/>
            <person name="Ballario P."/>
            <person name="Bolchi A."/>
            <person name="Brenna A."/>
            <person name="Brun A."/>
            <person name="Buee M."/>
            <person name="Cantarel B."/>
            <person name="Chevalier G."/>
            <person name="Couloux A."/>
            <person name="Da Silva C."/>
            <person name="Denoeud F."/>
            <person name="Duplessis S."/>
            <person name="Ghignone S."/>
            <person name="Hilselberger B."/>
            <person name="Iotti M."/>
            <person name="Marcais B."/>
            <person name="Mello A."/>
            <person name="Miranda M."/>
            <person name="Pacioni G."/>
            <person name="Quesneville H."/>
            <person name="Riccioni C."/>
            <person name="Ruotolo R."/>
            <person name="Splivallo R."/>
            <person name="Stocchi V."/>
            <person name="Tisserant E."/>
            <person name="Viscomi A.R."/>
            <person name="Zambonelli A."/>
            <person name="Zampieri E."/>
            <person name="Henrissat B."/>
            <person name="Lebrun M.H."/>
            <person name="Paolocci F."/>
            <person name="Bonfante P."/>
            <person name="Ottonello S."/>
            <person name="Wincker P."/>
        </authorList>
    </citation>
    <scope>NUCLEOTIDE SEQUENCE [LARGE SCALE GENOMIC DNA]</scope>
    <source>
        <strain evidence="8 9">Mel28</strain>
    </source>
</reference>
<feature type="transmembrane region" description="Helical" evidence="7">
    <location>
        <begin position="370"/>
        <end position="391"/>
    </location>
</feature>
<feature type="transmembrane region" description="Helical" evidence="7">
    <location>
        <begin position="12"/>
        <end position="29"/>
    </location>
</feature>
<dbReference type="Pfam" id="PF07690">
    <property type="entry name" value="MFS_1"/>
    <property type="match status" value="1"/>
</dbReference>
<feature type="transmembrane region" description="Helical" evidence="7">
    <location>
        <begin position="461"/>
        <end position="482"/>
    </location>
</feature>
<dbReference type="PANTHER" id="PTHR43791">
    <property type="entry name" value="PERMEASE-RELATED"/>
    <property type="match status" value="1"/>
</dbReference>
<dbReference type="eggNOG" id="KOG2533">
    <property type="taxonomic scope" value="Eukaryota"/>
</dbReference>
<dbReference type="InParanoid" id="D5G4J7"/>
<dbReference type="RefSeq" id="XP_002842520.1">
    <property type="nucleotide sequence ID" value="XM_002842474.1"/>
</dbReference>
<dbReference type="AlphaFoldDB" id="D5G4J7"/>
<comment type="subcellular location">
    <subcellularLocation>
        <location evidence="1">Membrane</location>
        <topology evidence="1">Multi-pass membrane protein</topology>
    </subcellularLocation>
</comment>
<dbReference type="GO" id="GO:0016020">
    <property type="term" value="C:membrane"/>
    <property type="evidence" value="ECO:0007669"/>
    <property type="project" value="UniProtKB-SubCell"/>
</dbReference>
<proteinExistence type="predicted"/>
<keyword evidence="3 7" id="KW-0812">Transmembrane</keyword>
<dbReference type="GeneID" id="9184063"/>
<feature type="transmembrane region" description="Helical" evidence="7">
    <location>
        <begin position="304"/>
        <end position="325"/>
    </location>
</feature>
<dbReference type="InterPro" id="IPR036259">
    <property type="entry name" value="MFS_trans_sf"/>
</dbReference>
<keyword evidence="4 7" id="KW-1133">Transmembrane helix</keyword>
<keyword evidence="2" id="KW-0813">Transport</keyword>
<feature type="transmembrane region" description="Helical" evidence="7">
    <location>
        <begin position="82"/>
        <end position="101"/>
    </location>
</feature>
<feature type="transmembrane region" description="Helical" evidence="7">
    <location>
        <begin position="188"/>
        <end position="213"/>
    </location>
</feature>
<dbReference type="KEGG" id="tml:GSTUM_00004138001"/>
<dbReference type="PANTHER" id="PTHR43791:SF21">
    <property type="entry name" value="MAJOR FACILITATOR SUPERFAMILY (MFS) PROFILE DOMAIN-CONTAINING PROTEIN"/>
    <property type="match status" value="1"/>
</dbReference>
<name>D5G4J7_TUBMM</name>
<evidence type="ECO:0000256" key="3">
    <source>
        <dbReference type="ARBA" id="ARBA00022692"/>
    </source>
</evidence>
<evidence type="ECO:0000256" key="2">
    <source>
        <dbReference type="ARBA" id="ARBA00022448"/>
    </source>
</evidence>
<evidence type="ECO:0000256" key="1">
    <source>
        <dbReference type="ARBA" id="ARBA00004141"/>
    </source>
</evidence>
<feature type="transmembrane region" description="Helical" evidence="7">
    <location>
        <begin position="145"/>
        <end position="168"/>
    </location>
</feature>
<dbReference type="SUPFAM" id="SSF103473">
    <property type="entry name" value="MFS general substrate transporter"/>
    <property type="match status" value="1"/>
</dbReference>
<dbReference type="EMBL" id="FN429987">
    <property type="protein sequence ID" value="CAZ79440.1"/>
    <property type="molecule type" value="Genomic_DNA"/>
</dbReference>
<evidence type="ECO:0000256" key="7">
    <source>
        <dbReference type="SAM" id="Phobius"/>
    </source>
</evidence>
<evidence type="ECO:0000313" key="8">
    <source>
        <dbReference type="EMBL" id="CAZ79440.1"/>
    </source>
</evidence>
<accession>D5G4J7</accession>
<keyword evidence="5 7" id="KW-0472">Membrane</keyword>
<evidence type="ECO:0000256" key="5">
    <source>
        <dbReference type="ARBA" id="ARBA00023136"/>
    </source>
</evidence>
<keyword evidence="9" id="KW-1185">Reference proteome</keyword>
<feature type="transmembrane region" description="Helical" evidence="7">
    <location>
        <begin position="56"/>
        <end position="75"/>
    </location>
</feature>